<dbReference type="EMBL" id="GEDC01024568">
    <property type="protein sequence ID" value="JAS12730.1"/>
    <property type="molecule type" value="Transcribed_RNA"/>
</dbReference>
<dbReference type="Gene3D" id="3.30.160.60">
    <property type="entry name" value="Classic Zinc Finger"/>
    <property type="match status" value="1"/>
</dbReference>
<keyword evidence="1" id="KW-0479">Metal-binding</keyword>
<gene>
    <name evidence="3" type="ORF">g.1502</name>
</gene>
<dbReference type="InterPro" id="IPR013087">
    <property type="entry name" value="Znf_C2H2_type"/>
</dbReference>
<evidence type="ECO:0000259" key="2">
    <source>
        <dbReference type="PROSITE" id="PS50157"/>
    </source>
</evidence>
<feature type="non-terminal residue" evidence="3">
    <location>
        <position position="1"/>
    </location>
</feature>
<dbReference type="PROSITE" id="PS50157">
    <property type="entry name" value="ZINC_FINGER_C2H2_2"/>
    <property type="match status" value="1"/>
</dbReference>
<proteinExistence type="predicted"/>
<accession>A0A1B6CH81</accession>
<dbReference type="GO" id="GO:0008270">
    <property type="term" value="F:zinc ion binding"/>
    <property type="evidence" value="ECO:0007669"/>
    <property type="project" value="UniProtKB-KW"/>
</dbReference>
<dbReference type="Pfam" id="PF00096">
    <property type="entry name" value="zf-C2H2"/>
    <property type="match status" value="1"/>
</dbReference>
<dbReference type="AlphaFoldDB" id="A0A1B6CH81"/>
<dbReference type="SMART" id="SM00355">
    <property type="entry name" value="ZnF_C2H2"/>
    <property type="match status" value="2"/>
</dbReference>
<evidence type="ECO:0000256" key="1">
    <source>
        <dbReference type="PROSITE-ProRule" id="PRU00042"/>
    </source>
</evidence>
<dbReference type="SUPFAM" id="SSF57667">
    <property type="entry name" value="beta-beta-alpha zinc fingers"/>
    <property type="match status" value="2"/>
</dbReference>
<protein>
    <recommendedName>
        <fullName evidence="2">C2H2-type domain-containing protein</fullName>
    </recommendedName>
</protein>
<sequence length="114" mass="13613">INQYAINLLGFDPETIYHTHQNANQNQLIDSLSKEFTVLQKYKQAAFFCTKCDQKYKYKGDLTRHQRYECGMGPQFPCQFCPYRARQKRYLKTHVLIKHKKFLSMNIKGEEQNI</sequence>
<name>A0A1B6CH81_9HEMI</name>
<dbReference type="InterPro" id="IPR036236">
    <property type="entry name" value="Znf_C2H2_sf"/>
</dbReference>
<evidence type="ECO:0000313" key="3">
    <source>
        <dbReference type="EMBL" id="JAS12730.1"/>
    </source>
</evidence>
<reference evidence="3" key="1">
    <citation type="submission" date="2015-12" db="EMBL/GenBank/DDBJ databases">
        <title>De novo transcriptome assembly of four potential Pierce s Disease insect vectors from Arizona vineyards.</title>
        <authorList>
            <person name="Tassone E.E."/>
        </authorList>
    </citation>
    <scope>NUCLEOTIDE SEQUENCE</scope>
</reference>
<keyword evidence="1" id="KW-0862">Zinc</keyword>
<keyword evidence="1" id="KW-0863">Zinc-finger</keyword>
<organism evidence="3">
    <name type="scientific">Clastoptera arizonana</name>
    <name type="common">Arizona spittle bug</name>
    <dbReference type="NCBI Taxonomy" id="38151"/>
    <lineage>
        <taxon>Eukaryota</taxon>
        <taxon>Metazoa</taxon>
        <taxon>Ecdysozoa</taxon>
        <taxon>Arthropoda</taxon>
        <taxon>Hexapoda</taxon>
        <taxon>Insecta</taxon>
        <taxon>Pterygota</taxon>
        <taxon>Neoptera</taxon>
        <taxon>Paraneoptera</taxon>
        <taxon>Hemiptera</taxon>
        <taxon>Auchenorrhyncha</taxon>
        <taxon>Cercopoidea</taxon>
        <taxon>Clastopteridae</taxon>
        <taxon>Clastoptera</taxon>
    </lineage>
</organism>
<feature type="domain" description="C2H2-type" evidence="2">
    <location>
        <begin position="47"/>
        <end position="74"/>
    </location>
</feature>